<organism evidence="1">
    <name type="scientific">Xenorhabdus bovienii str. puntauvense</name>
    <dbReference type="NCBI Taxonomy" id="1398201"/>
    <lineage>
        <taxon>Bacteria</taxon>
        <taxon>Pseudomonadati</taxon>
        <taxon>Pseudomonadota</taxon>
        <taxon>Gammaproteobacteria</taxon>
        <taxon>Enterobacterales</taxon>
        <taxon>Morganellaceae</taxon>
        <taxon>Xenorhabdus</taxon>
    </lineage>
</organism>
<name>A0A077NK35_XENBV</name>
<reference evidence="1" key="1">
    <citation type="submission" date="2013-07" db="EMBL/GenBank/DDBJ databases">
        <title>Sub-species coevolution in mutualistic symbiosis.</title>
        <authorList>
            <person name="Murfin K."/>
            <person name="Klassen J."/>
            <person name="Lee M."/>
            <person name="Forst S."/>
            <person name="Stock P."/>
            <person name="Goodrich-Blair H."/>
        </authorList>
    </citation>
    <scope>NUCLEOTIDE SEQUENCE [LARGE SCALE GENOMIC DNA]</scope>
    <source>
        <strain evidence="1">Puntauvense</strain>
    </source>
</reference>
<dbReference type="Proteomes" id="UP000028511">
    <property type="component" value="Unassembled WGS sequence"/>
</dbReference>
<evidence type="ECO:0000313" key="1">
    <source>
        <dbReference type="EMBL" id="CDG98662.1"/>
    </source>
</evidence>
<sequence>MESYPIKVKWRLHVTYNEKSILIDHLSDKHDNRARQNGKTQTD</sequence>
<dbReference type="HOGENOM" id="CLU_3241615_0_0_6"/>
<gene>
    <name evidence="1" type="ORF">XBP1_400056</name>
</gene>
<protein>
    <submittedName>
        <fullName evidence="1">Uncharacterized protein</fullName>
    </submittedName>
</protein>
<proteinExistence type="predicted"/>
<dbReference type="EMBL" id="CBSW010000244">
    <property type="protein sequence ID" value="CDG98662.1"/>
    <property type="molecule type" value="Genomic_DNA"/>
</dbReference>
<dbReference type="AlphaFoldDB" id="A0A077NK35"/>
<accession>A0A077NK35</accession>
<comment type="caution">
    <text evidence="1">The sequence shown here is derived from an EMBL/GenBank/DDBJ whole genome shotgun (WGS) entry which is preliminary data.</text>
</comment>